<evidence type="ECO:0000313" key="1">
    <source>
        <dbReference type="EMBL" id="PPQ29546.1"/>
    </source>
</evidence>
<comment type="caution">
    <text evidence="1">The sequence shown here is derived from an EMBL/GenBank/DDBJ whole genome shotgun (WGS) entry which is preliminary data.</text>
</comment>
<reference evidence="1 2" key="1">
    <citation type="journal article" date="2018" name="Arch. Microbiol.">
        <title>New insights into the metabolic potential of the phototrophic purple bacterium Rhodopila globiformis DSM 161(T) from its draft genome sequence and evidence for a vanadium-dependent nitrogenase.</title>
        <authorList>
            <person name="Imhoff J.F."/>
            <person name="Rahn T."/>
            <person name="Kunzel S."/>
            <person name="Neulinger S.C."/>
        </authorList>
    </citation>
    <scope>NUCLEOTIDE SEQUENCE [LARGE SCALE GENOMIC DNA]</scope>
    <source>
        <strain evidence="1 2">DSM 16996</strain>
    </source>
</reference>
<accession>A0A2S6N4K3</accession>
<keyword evidence="2" id="KW-1185">Reference proteome</keyword>
<organism evidence="1 2">
    <name type="scientific">Rhodoblastus sphagnicola</name>
    <dbReference type="NCBI Taxonomy" id="333368"/>
    <lineage>
        <taxon>Bacteria</taxon>
        <taxon>Pseudomonadati</taxon>
        <taxon>Pseudomonadota</taxon>
        <taxon>Alphaproteobacteria</taxon>
        <taxon>Hyphomicrobiales</taxon>
        <taxon>Rhodoblastaceae</taxon>
        <taxon>Rhodoblastus</taxon>
    </lineage>
</organism>
<proteinExistence type="predicted"/>
<sequence>MHSHADGLDPNRAPPALFAALLGLSGEEVAALAARPYPNALNRDDPRFPETYRQSGAHDIFLVHVEALLASGARALSETIVDLRASDGAPYAFREIRGGAPHFSDQLNTLRTAPPPPC</sequence>
<dbReference type="Proteomes" id="UP000239089">
    <property type="component" value="Unassembled WGS sequence"/>
</dbReference>
<dbReference type="RefSeq" id="WP_104508689.1">
    <property type="nucleotide sequence ID" value="NZ_JACIGC010000001.1"/>
</dbReference>
<gene>
    <name evidence="1" type="ORF">CCR94_15105</name>
</gene>
<evidence type="ECO:0000313" key="2">
    <source>
        <dbReference type="Proteomes" id="UP000239089"/>
    </source>
</evidence>
<dbReference type="AlphaFoldDB" id="A0A2S6N4K3"/>
<dbReference type="EMBL" id="NHSJ01000090">
    <property type="protein sequence ID" value="PPQ29546.1"/>
    <property type="molecule type" value="Genomic_DNA"/>
</dbReference>
<protein>
    <submittedName>
        <fullName evidence="1">Uncharacterized protein</fullName>
    </submittedName>
</protein>
<name>A0A2S6N4K3_9HYPH</name>